<dbReference type="FunFam" id="3.40.50.11850:FF:000006">
    <property type="entry name" value="2-(3-amino-3-carboxypropyl)histidine synthase subunit 1"/>
    <property type="match status" value="1"/>
</dbReference>
<evidence type="ECO:0000256" key="3">
    <source>
        <dbReference type="ARBA" id="ARBA00012221"/>
    </source>
</evidence>
<dbReference type="Gene3D" id="3.40.50.11860">
    <property type="entry name" value="Diphthamide synthesis DPH1/DPH2 domain 3"/>
    <property type="match status" value="1"/>
</dbReference>
<keyword evidence="14" id="KW-0004">4Fe-4S</keyword>
<evidence type="ECO:0000256" key="2">
    <source>
        <dbReference type="ARBA" id="ARBA00010173"/>
    </source>
</evidence>
<comment type="cofactor">
    <cofactor evidence="14">
        <name>[4Fe-4S] cluster</name>
        <dbReference type="ChEBI" id="CHEBI:49883"/>
    </cofactor>
    <text evidence="14">Binds 1 [4Fe-4S] cluster per subunit. The cluster is coordinated with 3 cysteines and an exchangeable S-adenosyl-L-methionine.</text>
</comment>
<keyword evidence="9" id="KW-0408">Iron</keyword>
<dbReference type="Pfam" id="PF01866">
    <property type="entry name" value="Diphthamide_syn"/>
    <property type="match status" value="2"/>
</dbReference>
<keyword evidence="8" id="KW-0479">Metal-binding</keyword>
<dbReference type="EC" id="2.5.1.108" evidence="3 14"/>
<evidence type="ECO:0000256" key="14">
    <source>
        <dbReference type="PIRNR" id="PIRNR004967"/>
    </source>
</evidence>
<keyword evidence="5" id="KW-0963">Cytoplasm</keyword>
<comment type="caution">
    <text evidence="15">The sequence shown here is derived from an EMBL/GenBank/DDBJ whole genome shotgun (WGS) entry which is preliminary data.</text>
</comment>
<evidence type="ECO:0000256" key="6">
    <source>
        <dbReference type="ARBA" id="ARBA00022679"/>
    </source>
</evidence>
<dbReference type="InterPro" id="IPR035435">
    <property type="entry name" value="DPH1/DPH2_euk_archaea"/>
</dbReference>
<comment type="similarity">
    <text evidence="2 14">Belongs to the DPH1/DPH2 family. DPH1 subfamily.</text>
</comment>
<dbReference type="EMBL" id="RSCE01000001">
    <property type="protein sequence ID" value="RSH87752.1"/>
    <property type="molecule type" value="Genomic_DNA"/>
</dbReference>
<gene>
    <name evidence="15" type="primary">DPH1</name>
    <name evidence="15" type="ORF">EHS24_000268</name>
</gene>
<dbReference type="InterPro" id="IPR016435">
    <property type="entry name" value="DPH1/DPH2"/>
</dbReference>
<sequence>MDPATEGIDRPAVAEIAKAPTTKPRKRFVGTSARATGSRAAPRKVANQIPDEILNDPALKEAMRALPQNYNFEIPKTIHHVRREGVKTVALQMPEGLMMYGTAIADIVERFTGAQPLLLADVTYGACCIDDFTARELGAEMIVHYGHSCLIPVNQTSIKTLYIFVEIAIDAPHLAYSVRRNFPSSRDAFARAVLGAAPAAPGAKVGIELEEDDKAKMTGKEGVESEELPTRLALVGTIQFVAAVQSLRDDLEKALPPLDEEAAAEDAGEDQALAKVRKGEIGVWRGKYDITVPQTRPLSPGEILGCTAPKLGDVDALIYVGDGRFHLESIMIANPTVPAFRFDPYSKKFTRETYEHAEMRTVRGDAVKTARRALLDRGAASWAVILGTLGRQGSVSVLQTVTAGLPPDAVPPLLILLSEMSPQKLALFSEEEISTFVQTSCPRLSIDWGYAFSRPLLSPYEASVAAGRITGWEGLDLAGTEKGAGDYPMDFYADGSLGPWTPRHRPPRVK</sequence>
<dbReference type="GO" id="GO:0051539">
    <property type="term" value="F:4 iron, 4 sulfur cluster binding"/>
    <property type="evidence" value="ECO:0007669"/>
    <property type="project" value="UniProtKB-UniRule"/>
</dbReference>
<dbReference type="PIRSF" id="PIRSF004967">
    <property type="entry name" value="DPH1"/>
    <property type="match status" value="1"/>
</dbReference>
<dbReference type="SFLD" id="SFLDS00032">
    <property type="entry name" value="Radical_SAM_3-amino-3-carboxyp"/>
    <property type="match status" value="1"/>
</dbReference>
<comment type="catalytic activity">
    <reaction evidence="12 14">
        <text>L-histidyl-[translation elongation factor 2] + S-adenosyl-L-methionine = 2-[(3S)-amino-3-carboxypropyl]-L-histidyl-[translation elongation factor 2] + S-methyl-5'-thioadenosine + H(+)</text>
        <dbReference type="Rhea" id="RHEA:36783"/>
        <dbReference type="Rhea" id="RHEA-COMP:9748"/>
        <dbReference type="Rhea" id="RHEA-COMP:9749"/>
        <dbReference type="ChEBI" id="CHEBI:15378"/>
        <dbReference type="ChEBI" id="CHEBI:17509"/>
        <dbReference type="ChEBI" id="CHEBI:29979"/>
        <dbReference type="ChEBI" id="CHEBI:59789"/>
        <dbReference type="ChEBI" id="CHEBI:73995"/>
        <dbReference type="EC" id="2.5.1.108"/>
    </reaction>
</comment>
<dbReference type="PANTHER" id="PTHR10762">
    <property type="entry name" value="DIPHTHAMIDE BIOSYNTHESIS PROTEIN"/>
    <property type="match status" value="1"/>
</dbReference>
<evidence type="ECO:0000256" key="8">
    <source>
        <dbReference type="ARBA" id="ARBA00022723"/>
    </source>
</evidence>
<evidence type="ECO:0000256" key="13">
    <source>
        <dbReference type="ARBA" id="ARBA00060338"/>
    </source>
</evidence>
<evidence type="ECO:0000256" key="12">
    <source>
        <dbReference type="ARBA" id="ARBA00048403"/>
    </source>
</evidence>
<comment type="function">
    <text evidence="13">Catalyzes the first step of diphthamide biosynthesis, a post-translational modification of histidine which occurs in elongation factor 2. DPH1 and DPH2 transfer a 3-amino-3-carboxypropyl (ACP) group from S-adenosyl-L-methionine (SAM) to a histidine residue, the reaction is assisted by a reduction system comprising DPH3 and a NADH-dependent reductase, predominantly CBR1.</text>
</comment>
<dbReference type="Gene3D" id="3.40.50.11850">
    <property type="entry name" value="Diphthamide synthesis DPH1/DPH2 domain 2"/>
    <property type="match status" value="1"/>
</dbReference>
<dbReference type="Proteomes" id="UP000279236">
    <property type="component" value="Unassembled WGS sequence"/>
</dbReference>
<dbReference type="GeneID" id="39584811"/>
<organism evidence="15 16">
    <name type="scientific">Apiotrichum porosum</name>
    <dbReference type="NCBI Taxonomy" id="105984"/>
    <lineage>
        <taxon>Eukaryota</taxon>
        <taxon>Fungi</taxon>
        <taxon>Dikarya</taxon>
        <taxon>Basidiomycota</taxon>
        <taxon>Agaricomycotina</taxon>
        <taxon>Tremellomycetes</taxon>
        <taxon>Trichosporonales</taxon>
        <taxon>Trichosporonaceae</taxon>
        <taxon>Apiotrichum</taxon>
    </lineage>
</organism>
<dbReference type="InterPro" id="IPR042264">
    <property type="entry name" value="DPH1/DPH2_2"/>
</dbReference>
<accession>A0A427Y9G7</accession>
<keyword evidence="10" id="KW-0411">Iron-sulfur</keyword>
<evidence type="ECO:0000313" key="15">
    <source>
        <dbReference type="EMBL" id="RSH87752.1"/>
    </source>
</evidence>
<comment type="subunit">
    <text evidence="11">Component of the 2-(3-amino-3-carboxypropyl)histidine synthase complex composed of DPH1, DPH2, DPH3 and a NADH-dependent reductase, predominantly CBR1.</text>
</comment>
<comment type="pathway">
    <text evidence="1 14">Protein modification; peptidyl-diphthamide biosynthesis.</text>
</comment>
<dbReference type="GO" id="GO:0046872">
    <property type="term" value="F:metal ion binding"/>
    <property type="evidence" value="ECO:0007669"/>
    <property type="project" value="UniProtKB-KW"/>
</dbReference>
<keyword evidence="7 14" id="KW-0949">S-adenosyl-L-methionine</keyword>
<dbReference type="NCBIfam" id="TIGR00322">
    <property type="entry name" value="diphth2_R"/>
    <property type="match status" value="2"/>
</dbReference>
<evidence type="ECO:0000256" key="4">
    <source>
        <dbReference type="ARBA" id="ARBA00021915"/>
    </source>
</evidence>
<evidence type="ECO:0000256" key="5">
    <source>
        <dbReference type="ARBA" id="ARBA00022490"/>
    </source>
</evidence>
<dbReference type="FunFam" id="3.40.50.11840:FF:000001">
    <property type="entry name" value="2-(3-amino-3-carboxypropyl)histidine synthase subunit 1"/>
    <property type="match status" value="1"/>
</dbReference>
<dbReference type="AlphaFoldDB" id="A0A427Y9G7"/>
<name>A0A427Y9G7_9TREE</name>
<keyword evidence="6 14" id="KW-0808">Transferase</keyword>
<dbReference type="GO" id="GO:0090560">
    <property type="term" value="F:2-(3-amino-3-carboxypropyl)histidine synthase activity"/>
    <property type="evidence" value="ECO:0007669"/>
    <property type="project" value="UniProtKB-UniRule"/>
</dbReference>
<evidence type="ECO:0000256" key="9">
    <source>
        <dbReference type="ARBA" id="ARBA00023004"/>
    </source>
</evidence>
<protein>
    <recommendedName>
        <fullName evidence="4 14">2-(3-amino-3-carboxypropyl)histidine synthase subunit 1</fullName>
        <ecNumber evidence="3 14">2.5.1.108</ecNumber>
    </recommendedName>
</protein>
<keyword evidence="16" id="KW-1185">Reference proteome</keyword>
<evidence type="ECO:0000256" key="1">
    <source>
        <dbReference type="ARBA" id="ARBA00005156"/>
    </source>
</evidence>
<dbReference type="UniPathway" id="UPA00559"/>
<dbReference type="InterPro" id="IPR042265">
    <property type="entry name" value="DPH1/DPH2_3"/>
</dbReference>
<evidence type="ECO:0000256" key="10">
    <source>
        <dbReference type="ARBA" id="ARBA00023014"/>
    </source>
</evidence>
<dbReference type="PANTHER" id="PTHR10762:SF1">
    <property type="entry name" value="2-(3-AMINO-3-CARBOXYPROPYL)HISTIDINE SYNTHASE SUBUNIT 1"/>
    <property type="match status" value="1"/>
</dbReference>
<dbReference type="Gene3D" id="3.40.50.11840">
    <property type="entry name" value="Diphthamide synthesis DPH1/DPH2 domain 1"/>
    <property type="match status" value="1"/>
</dbReference>
<reference evidence="15 16" key="1">
    <citation type="submission" date="2018-11" db="EMBL/GenBank/DDBJ databases">
        <title>Genome sequence of Apiotrichum porosum DSM 27194.</title>
        <authorList>
            <person name="Aliyu H."/>
            <person name="Gorte O."/>
            <person name="Ochsenreither K."/>
        </authorList>
    </citation>
    <scope>NUCLEOTIDE SEQUENCE [LARGE SCALE GENOMIC DNA]</scope>
    <source>
        <strain evidence="15 16">DSM 27194</strain>
    </source>
</reference>
<dbReference type="OrthoDB" id="1649088at2759"/>
<evidence type="ECO:0000313" key="16">
    <source>
        <dbReference type="Proteomes" id="UP000279236"/>
    </source>
</evidence>
<evidence type="ECO:0000256" key="11">
    <source>
        <dbReference type="ARBA" id="ARBA00034128"/>
    </source>
</evidence>
<dbReference type="STRING" id="105984.A0A427Y9G7"/>
<dbReference type="RefSeq" id="XP_028479960.1">
    <property type="nucleotide sequence ID" value="XM_028616103.1"/>
</dbReference>
<dbReference type="InterPro" id="IPR042263">
    <property type="entry name" value="DPH1/DPH2_1"/>
</dbReference>
<proteinExistence type="inferred from homology"/>
<evidence type="ECO:0000256" key="7">
    <source>
        <dbReference type="ARBA" id="ARBA00022691"/>
    </source>
</evidence>
<dbReference type="GO" id="GO:0017183">
    <property type="term" value="P:protein histidyl modification to diphthamide"/>
    <property type="evidence" value="ECO:0007669"/>
    <property type="project" value="UniProtKB-UniRule"/>
</dbReference>